<gene>
    <name evidence="1" type="ORF">SPSK_10072</name>
</gene>
<comment type="caution">
    <text evidence="1">The sequence shown here is derived from an EMBL/GenBank/DDBJ whole genome shotgun (WGS) entry which is preliminary data.</text>
</comment>
<dbReference type="GeneID" id="27671907"/>
<accession>A0A0F2MA53</accession>
<reference evidence="1 2" key="1">
    <citation type="journal article" date="2014" name="BMC Genomics">
        <title>Comparative genomics of the major fungal agents of human and animal Sporotrichosis: Sporothrix schenckii and Sporothrix brasiliensis.</title>
        <authorList>
            <person name="Teixeira M.M."/>
            <person name="de Almeida L.G."/>
            <person name="Kubitschek-Barreira P."/>
            <person name="Alves F.L."/>
            <person name="Kioshima E.S."/>
            <person name="Abadio A.K."/>
            <person name="Fernandes L."/>
            <person name="Derengowski L.S."/>
            <person name="Ferreira K.S."/>
            <person name="Souza R.C."/>
            <person name="Ruiz J.C."/>
            <person name="de Andrade N.C."/>
            <person name="Paes H.C."/>
            <person name="Nicola A.M."/>
            <person name="Albuquerque P."/>
            <person name="Gerber A.L."/>
            <person name="Martins V.P."/>
            <person name="Peconick L.D."/>
            <person name="Neto A.V."/>
            <person name="Chaucanez C.B."/>
            <person name="Silva P.A."/>
            <person name="Cunha O.L."/>
            <person name="de Oliveira F.F."/>
            <person name="dos Santos T.C."/>
            <person name="Barros A.L."/>
            <person name="Soares M.A."/>
            <person name="de Oliveira L.M."/>
            <person name="Marini M.M."/>
            <person name="Villalobos-Duno H."/>
            <person name="Cunha M.M."/>
            <person name="de Hoog S."/>
            <person name="da Silveira J.F."/>
            <person name="Henrissat B."/>
            <person name="Nino-Vega G.A."/>
            <person name="Cisalpino P.S."/>
            <person name="Mora-Montes H.M."/>
            <person name="Almeida S.R."/>
            <person name="Stajich J.E."/>
            <person name="Lopes-Bezerra L.M."/>
            <person name="Vasconcelos A.T."/>
            <person name="Felipe M.S."/>
        </authorList>
    </citation>
    <scope>NUCLEOTIDE SEQUENCE [LARGE SCALE GENOMIC DNA]</scope>
    <source>
        <strain evidence="1 2">1099-18</strain>
    </source>
</reference>
<organism evidence="1 2">
    <name type="scientific">Sporothrix schenckii 1099-18</name>
    <dbReference type="NCBI Taxonomy" id="1397361"/>
    <lineage>
        <taxon>Eukaryota</taxon>
        <taxon>Fungi</taxon>
        <taxon>Dikarya</taxon>
        <taxon>Ascomycota</taxon>
        <taxon>Pezizomycotina</taxon>
        <taxon>Sordariomycetes</taxon>
        <taxon>Sordariomycetidae</taxon>
        <taxon>Ophiostomatales</taxon>
        <taxon>Ophiostomataceae</taxon>
        <taxon>Sporothrix</taxon>
    </lineage>
</organism>
<dbReference type="AlphaFoldDB" id="A0A0F2MA53"/>
<dbReference type="Proteomes" id="UP000033710">
    <property type="component" value="Unassembled WGS sequence"/>
</dbReference>
<protein>
    <submittedName>
        <fullName evidence="1">Uncharacterized protein</fullName>
    </submittedName>
</protein>
<dbReference type="VEuPathDB" id="FungiDB:SPSK_10072"/>
<reference evidence="1 2" key="2">
    <citation type="journal article" date="2015" name="Eukaryot. Cell">
        <title>Asexual propagation of a virulent clone complex in a human and feline outbreak of sporotrichosis.</title>
        <authorList>
            <person name="Teixeira Mde M."/>
            <person name="Rodrigues A.M."/>
            <person name="Tsui C.K."/>
            <person name="de Almeida L.G."/>
            <person name="Van Diepeningen A.D."/>
            <person name="van den Ende B.G."/>
            <person name="Fernandes G.F."/>
            <person name="Kano R."/>
            <person name="Hamelin R.C."/>
            <person name="Lopes-Bezerra L.M."/>
            <person name="Vasconcelos A.T."/>
            <person name="de Hoog S."/>
            <person name="de Camargo Z.P."/>
            <person name="Felipe M.S."/>
        </authorList>
    </citation>
    <scope>NUCLEOTIDE SEQUENCE [LARGE SCALE GENOMIC DNA]</scope>
    <source>
        <strain evidence="1 2">1099-18</strain>
    </source>
</reference>
<dbReference type="KEGG" id="ssck:SPSK_10072"/>
<proteinExistence type="predicted"/>
<evidence type="ECO:0000313" key="1">
    <source>
        <dbReference type="EMBL" id="KJR85041.1"/>
    </source>
</evidence>
<name>A0A0F2MA53_SPOSC</name>
<dbReference type="RefSeq" id="XP_016587717.1">
    <property type="nucleotide sequence ID" value="XM_016736630.1"/>
</dbReference>
<sequence length="113" mass="12521">MDKQMRLRQQMAVLTKRDLVLFVCCWKLKLAVSKSLKRNGGNDGACEPVTLVYKWTKDGADSCMLLLLMYVSGPSALIANRQMASSMNTKSQQATKTTFEFAVASFFPLSSAT</sequence>
<evidence type="ECO:0000313" key="2">
    <source>
        <dbReference type="Proteomes" id="UP000033710"/>
    </source>
</evidence>
<dbReference type="EMBL" id="AXCR01000007">
    <property type="protein sequence ID" value="KJR85041.1"/>
    <property type="molecule type" value="Genomic_DNA"/>
</dbReference>